<dbReference type="PANTHER" id="PTHR43000">
    <property type="entry name" value="DTDP-D-GLUCOSE 4,6-DEHYDRATASE-RELATED"/>
    <property type="match status" value="1"/>
</dbReference>
<sequence length="363" mass="39981">MPCQLVTGGAGFIGSAYVLQARRAGIRVINLDKLTYAGNAASLSALADDPDHILVRGDIGNEELVAFLLQTHKPDAVVNFAAESHVDRSIVDPDAFVRTNVLGTSALLRVVKDWWRSLPADKAARFRFLHVSTDEVYGALQPGDPAFTETTPYSPNSPYSASKAASDHMVRAFHETYGLPVLLTNCSNNYGPRQFPEKLIPLMILNALEGKPLPVYGSGANIRDWLHVEDHCAAIARVLEAGLVGRSYNIGGHAERTNLEVVHAVCMILDELVPWAHGAYAGLITYVTDRPGHDFRYAIDCSRIEKELGWKPVHRFDSGLRETVKWYLDNSTWVEHVRSGAYRDWLAVNYGQRNGTDGMGGAR</sequence>
<accession>A0A7W8FGV8</accession>
<gene>
    <name evidence="9" type="ORF">HNQ38_001265</name>
</gene>
<evidence type="ECO:0000259" key="8">
    <source>
        <dbReference type="Pfam" id="PF16363"/>
    </source>
</evidence>
<comment type="similarity">
    <text evidence="3 7">Belongs to the NAD(P)-dependent epimerase/dehydratase family. dTDP-glucose dehydratase subfamily.</text>
</comment>
<evidence type="ECO:0000313" key="9">
    <source>
        <dbReference type="EMBL" id="MBB5143177.1"/>
    </source>
</evidence>
<dbReference type="GO" id="GO:0008460">
    <property type="term" value="F:dTDP-glucose 4,6-dehydratase activity"/>
    <property type="evidence" value="ECO:0007669"/>
    <property type="project" value="UniProtKB-EC"/>
</dbReference>
<comment type="catalytic activity">
    <reaction evidence="1 7">
        <text>dTDP-alpha-D-glucose = dTDP-4-dehydro-6-deoxy-alpha-D-glucose + H2O</text>
        <dbReference type="Rhea" id="RHEA:17221"/>
        <dbReference type="ChEBI" id="CHEBI:15377"/>
        <dbReference type="ChEBI" id="CHEBI:57477"/>
        <dbReference type="ChEBI" id="CHEBI:57649"/>
        <dbReference type="EC" id="4.2.1.46"/>
    </reaction>
</comment>
<dbReference type="InterPro" id="IPR005888">
    <property type="entry name" value="dTDP_Gluc_deHydtase"/>
</dbReference>
<dbReference type="InterPro" id="IPR036291">
    <property type="entry name" value="NAD(P)-bd_dom_sf"/>
</dbReference>
<evidence type="ECO:0000256" key="1">
    <source>
        <dbReference type="ARBA" id="ARBA00001539"/>
    </source>
</evidence>
<name>A0A7W8FGV8_9BACT</name>
<dbReference type="Gene3D" id="3.90.25.10">
    <property type="entry name" value="UDP-galactose 4-epimerase, domain 1"/>
    <property type="match status" value="1"/>
</dbReference>
<keyword evidence="10" id="KW-1185">Reference proteome</keyword>
<keyword evidence="6 7" id="KW-0456">Lyase</keyword>
<dbReference type="SUPFAM" id="SSF51735">
    <property type="entry name" value="NAD(P)-binding Rossmann-fold domains"/>
    <property type="match status" value="1"/>
</dbReference>
<dbReference type="EC" id="4.2.1.46" evidence="4 7"/>
<evidence type="ECO:0000256" key="2">
    <source>
        <dbReference type="ARBA" id="ARBA00001911"/>
    </source>
</evidence>
<evidence type="ECO:0000256" key="5">
    <source>
        <dbReference type="ARBA" id="ARBA00023027"/>
    </source>
</evidence>
<dbReference type="CDD" id="cd05246">
    <property type="entry name" value="dTDP_GD_SDR_e"/>
    <property type="match status" value="1"/>
</dbReference>
<evidence type="ECO:0000256" key="6">
    <source>
        <dbReference type="ARBA" id="ARBA00023239"/>
    </source>
</evidence>
<feature type="domain" description="NAD(P)-binding" evidence="8">
    <location>
        <begin position="5"/>
        <end position="323"/>
    </location>
</feature>
<dbReference type="RefSeq" id="WP_183718529.1">
    <property type="nucleotide sequence ID" value="NZ_JACHGO010000003.1"/>
</dbReference>
<dbReference type="InterPro" id="IPR016040">
    <property type="entry name" value="NAD(P)-bd_dom"/>
</dbReference>
<dbReference type="NCBIfam" id="TIGR01181">
    <property type="entry name" value="dTDP_gluc_dehyt"/>
    <property type="match status" value="1"/>
</dbReference>
<evidence type="ECO:0000256" key="7">
    <source>
        <dbReference type="RuleBase" id="RU004473"/>
    </source>
</evidence>
<comment type="cofactor">
    <cofactor evidence="2 7">
        <name>NAD(+)</name>
        <dbReference type="ChEBI" id="CHEBI:57540"/>
    </cofactor>
</comment>
<dbReference type="AlphaFoldDB" id="A0A7W8FGV8"/>
<dbReference type="Gene3D" id="3.40.50.720">
    <property type="entry name" value="NAD(P)-binding Rossmann-like Domain"/>
    <property type="match status" value="1"/>
</dbReference>
<proteinExistence type="inferred from homology"/>
<dbReference type="Pfam" id="PF16363">
    <property type="entry name" value="GDP_Man_Dehyd"/>
    <property type="match status" value="1"/>
</dbReference>
<evidence type="ECO:0000256" key="4">
    <source>
        <dbReference type="ARBA" id="ARBA00011990"/>
    </source>
</evidence>
<dbReference type="GO" id="GO:0009225">
    <property type="term" value="P:nucleotide-sugar metabolic process"/>
    <property type="evidence" value="ECO:0007669"/>
    <property type="project" value="InterPro"/>
</dbReference>
<dbReference type="Proteomes" id="UP000539075">
    <property type="component" value="Unassembled WGS sequence"/>
</dbReference>
<evidence type="ECO:0000256" key="3">
    <source>
        <dbReference type="ARBA" id="ARBA00008178"/>
    </source>
</evidence>
<reference evidence="9 10" key="1">
    <citation type="submission" date="2020-08" db="EMBL/GenBank/DDBJ databases">
        <title>Genomic Encyclopedia of Type Strains, Phase IV (KMG-IV): sequencing the most valuable type-strain genomes for metagenomic binning, comparative biology and taxonomic classification.</title>
        <authorList>
            <person name="Goeker M."/>
        </authorList>
    </citation>
    <scope>NUCLEOTIDE SEQUENCE [LARGE SCALE GENOMIC DNA]</scope>
    <source>
        <strain evidence="9 10">DSM 11275</strain>
    </source>
</reference>
<dbReference type="EMBL" id="JACHGO010000003">
    <property type="protein sequence ID" value="MBB5143177.1"/>
    <property type="molecule type" value="Genomic_DNA"/>
</dbReference>
<protein>
    <recommendedName>
        <fullName evidence="4 7">dTDP-glucose 4,6-dehydratase</fullName>
        <ecNumber evidence="4 7">4.2.1.46</ecNumber>
    </recommendedName>
</protein>
<keyword evidence="5" id="KW-0520">NAD</keyword>
<organism evidence="9 10">
    <name type="scientific">Desulfovibrio intestinalis</name>
    <dbReference type="NCBI Taxonomy" id="58621"/>
    <lineage>
        <taxon>Bacteria</taxon>
        <taxon>Pseudomonadati</taxon>
        <taxon>Thermodesulfobacteriota</taxon>
        <taxon>Desulfovibrionia</taxon>
        <taxon>Desulfovibrionales</taxon>
        <taxon>Desulfovibrionaceae</taxon>
        <taxon>Desulfovibrio</taxon>
    </lineage>
</organism>
<comment type="caution">
    <text evidence="9">The sequence shown here is derived from an EMBL/GenBank/DDBJ whole genome shotgun (WGS) entry which is preliminary data.</text>
</comment>
<evidence type="ECO:0000313" key="10">
    <source>
        <dbReference type="Proteomes" id="UP000539075"/>
    </source>
</evidence>